<organism evidence="2 3">
    <name type="scientific">Streptomyces albus (strain ATCC 21838 / DSM 41398 / FERM P-419 / JCM 4703 / NBRC 107858)</name>
    <dbReference type="NCBI Taxonomy" id="1081613"/>
    <lineage>
        <taxon>Bacteria</taxon>
        <taxon>Bacillati</taxon>
        <taxon>Actinomycetota</taxon>
        <taxon>Actinomycetes</taxon>
        <taxon>Kitasatosporales</taxon>
        <taxon>Streptomycetaceae</taxon>
        <taxon>Streptomyces</taxon>
    </lineage>
</organism>
<dbReference type="EMBL" id="CP010519">
    <property type="protein sequence ID" value="AJE83033.1"/>
    <property type="molecule type" value="Genomic_DNA"/>
</dbReference>
<protein>
    <submittedName>
        <fullName evidence="2">Uncharacterized protein</fullName>
    </submittedName>
</protein>
<keyword evidence="3" id="KW-1185">Reference proteome</keyword>
<sequence length="55" mass="5979">MGGLPRSGRTADPEAVRGTRPVGLAARRRDQDSRRLIHPAMISVQAGTLERGDRL</sequence>
<reference evidence="2 3" key="1">
    <citation type="submission" date="2015-01" db="EMBL/GenBank/DDBJ databases">
        <title>Enhanced salinomycin production by adjusting the supply of polyketide extender units in Streptomyce albus DSM 41398.</title>
        <authorList>
            <person name="Lu C."/>
        </authorList>
    </citation>
    <scope>NUCLEOTIDE SEQUENCE [LARGE SCALE GENOMIC DNA]</scope>
    <source>
        <strain evidence="3">ATCC 21838 / DSM 41398 / FERM P-419 / JCM 4703 / NBRC 107858</strain>
    </source>
</reference>
<evidence type="ECO:0000313" key="3">
    <source>
        <dbReference type="Proteomes" id="UP000031523"/>
    </source>
</evidence>
<evidence type="ECO:0000256" key="1">
    <source>
        <dbReference type="SAM" id="MobiDB-lite"/>
    </source>
</evidence>
<dbReference type="Proteomes" id="UP000031523">
    <property type="component" value="Chromosome"/>
</dbReference>
<evidence type="ECO:0000313" key="2">
    <source>
        <dbReference type="EMBL" id="AJE83033.1"/>
    </source>
</evidence>
<dbReference type="AlphaFoldDB" id="A0A0B5EL10"/>
<gene>
    <name evidence="2" type="ORF">SLNWT_2657</name>
</gene>
<proteinExistence type="predicted"/>
<accession>A0A0B5EL10</accession>
<feature type="region of interest" description="Disordered" evidence="1">
    <location>
        <begin position="1"/>
        <end position="32"/>
    </location>
</feature>
<name>A0A0B5EL10_STRA4</name>
<dbReference type="KEGG" id="sals:SLNWT_2657"/>